<sequence>MDRQRRKVIVVTDGDQVAQEALEQVAKRIHGRVISLSAGNPTHLSGPELVRLIHRAKYDPVIVMFDDCGNAKEGFGERALRYVANHESIEVIGALAVASNCIKSRGTPVHMALDCHGNIISHPVDKYGKPQYNEELRIYGDTVEILNAIQIPIIIGIGDVGKMRRYDYYKIGAPVTTKAIKLLLDIYNNNTGTDSI</sequence>
<dbReference type="AlphaFoldDB" id="A0A4R2S147"/>
<reference evidence="1 2" key="1">
    <citation type="submission" date="2019-03" db="EMBL/GenBank/DDBJ databases">
        <title>Genomic Encyclopedia of Type Strains, Phase IV (KMG-IV): sequencing the most valuable type-strain genomes for metagenomic binning, comparative biology and taxonomic classification.</title>
        <authorList>
            <person name="Goeker M."/>
        </authorList>
    </citation>
    <scope>NUCLEOTIDE SEQUENCE [LARGE SCALE GENOMIC DNA]</scope>
    <source>
        <strain evidence="1 2">DSM 46831</strain>
    </source>
</reference>
<evidence type="ECO:0000313" key="1">
    <source>
        <dbReference type="EMBL" id="TCP69899.1"/>
    </source>
</evidence>
<dbReference type="RefSeq" id="WP_131847994.1">
    <property type="nucleotide sequence ID" value="NZ_SLXV01000005.1"/>
</dbReference>
<comment type="caution">
    <text evidence="1">The sequence shown here is derived from an EMBL/GenBank/DDBJ whole genome shotgun (WGS) entry which is preliminary data.</text>
</comment>
<evidence type="ECO:0000313" key="2">
    <source>
        <dbReference type="Proteomes" id="UP000294746"/>
    </source>
</evidence>
<organism evidence="1 2">
    <name type="scientific">Baia soyae</name>
    <dbReference type="NCBI Taxonomy" id="1544746"/>
    <lineage>
        <taxon>Bacteria</taxon>
        <taxon>Bacillati</taxon>
        <taxon>Bacillota</taxon>
        <taxon>Bacilli</taxon>
        <taxon>Bacillales</taxon>
        <taxon>Thermoactinomycetaceae</taxon>
        <taxon>Baia</taxon>
    </lineage>
</organism>
<dbReference type="Proteomes" id="UP000294746">
    <property type="component" value="Unassembled WGS sequence"/>
</dbReference>
<dbReference type="EMBL" id="SLXV01000005">
    <property type="protein sequence ID" value="TCP69899.1"/>
    <property type="molecule type" value="Genomic_DNA"/>
</dbReference>
<dbReference type="Pfam" id="PF14097">
    <property type="entry name" value="SpoVAE"/>
    <property type="match status" value="1"/>
</dbReference>
<accession>A0A4R2S147</accession>
<protein>
    <submittedName>
        <fullName evidence="1">Stage V sporulation protein AE</fullName>
    </submittedName>
</protein>
<keyword evidence="2" id="KW-1185">Reference proteome</keyword>
<dbReference type="InterPro" id="IPR025914">
    <property type="entry name" value="SpoVAE"/>
</dbReference>
<dbReference type="OrthoDB" id="1679631at2"/>
<gene>
    <name evidence="1" type="ORF">EDD57_10584</name>
</gene>
<name>A0A4R2S147_9BACL</name>
<proteinExistence type="predicted"/>